<comment type="similarity">
    <text evidence="1">Belongs to the sigma-70 factor family. ECF subfamily.</text>
</comment>
<evidence type="ECO:0000256" key="1">
    <source>
        <dbReference type="ARBA" id="ARBA00010641"/>
    </source>
</evidence>
<dbReference type="GO" id="GO:0006352">
    <property type="term" value="P:DNA-templated transcription initiation"/>
    <property type="evidence" value="ECO:0007669"/>
    <property type="project" value="InterPro"/>
</dbReference>
<protein>
    <submittedName>
        <fullName evidence="7">RNA polymerase sigma factor</fullName>
    </submittedName>
</protein>
<dbReference type="Pfam" id="PF04542">
    <property type="entry name" value="Sigma70_r2"/>
    <property type="match status" value="1"/>
</dbReference>
<feature type="domain" description="RNA polymerase sigma factor 70 region 4 type 2" evidence="6">
    <location>
        <begin position="143"/>
        <end position="194"/>
    </location>
</feature>
<keyword evidence="8" id="KW-1185">Reference proteome</keyword>
<dbReference type="NCBIfam" id="NF008888">
    <property type="entry name" value="PRK11922.1"/>
    <property type="match status" value="1"/>
</dbReference>
<feature type="domain" description="RNA polymerase sigma-70 region 2" evidence="5">
    <location>
        <begin position="36"/>
        <end position="102"/>
    </location>
</feature>
<name>A0AAE4YHJ1_9RHOB</name>
<evidence type="ECO:0000259" key="5">
    <source>
        <dbReference type="Pfam" id="PF04542"/>
    </source>
</evidence>
<organism evidence="7 8">
    <name type="scientific">Stagnihabitans tardus</name>
    <dbReference type="NCBI Taxonomy" id="2699202"/>
    <lineage>
        <taxon>Bacteria</taxon>
        <taxon>Pseudomonadati</taxon>
        <taxon>Pseudomonadota</taxon>
        <taxon>Alphaproteobacteria</taxon>
        <taxon>Rhodobacterales</taxon>
        <taxon>Paracoccaceae</taxon>
        <taxon>Stagnihabitans</taxon>
    </lineage>
</organism>
<gene>
    <name evidence="7" type="ORF">GV832_20185</name>
</gene>
<dbReference type="InterPro" id="IPR039425">
    <property type="entry name" value="RNA_pol_sigma-70-like"/>
</dbReference>
<proteinExistence type="inferred from homology"/>
<dbReference type="Proteomes" id="UP001193501">
    <property type="component" value="Unassembled WGS sequence"/>
</dbReference>
<evidence type="ECO:0000313" key="8">
    <source>
        <dbReference type="Proteomes" id="UP001193501"/>
    </source>
</evidence>
<evidence type="ECO:0000256" key="4">
    <source>
        <dbReference type="ARBA" id="ARBA00023163"/>
    </source>
</evidence>
<dbReference type="GO" id="GO:0016987">
    <property type="term" value="F:sigma factor activity"/>
    <property type="evidence" value="ECO:0007669"/>
    <property type="project" value="UniProtKB-KW"/>
</dbReference>
<dbReference type="EMBL" id="JAABNR010000038">
    <property type="protein sequence ID" value="NBZ89910.1"/>
    <property type="molecule type" value="Genomic_DNA"/>
</dbReference>
<keyword evidence="4" id="KW-0804">Transcription</keyword>
<dbReference type="InterPro" id="IPR013249">
    <property type="entry name" value="RNA_pol_sigma70_r4_t2"/>
</dbReference>
<dbReference type="PANTHER" id="PTHR43133:SF51">
    <property type="entry name" value="RNA POLYMERASE SIGMA FACTOR"/>
    <property type="match status" value="1"/>
</dbReference>
<sequence length="230" mass="25777">MTLAPRPSPAYSLREVEEATLVMAARAQDEAAVRELVRRLNPRLFRVARGILDTNAEAEDAVQDAYLAAFTRLDQFRGESRFSTWLIRITINAARMRARAARPQEEYDTVLERDATDSAVVVFPGNGFEGSEEALGRSQVSTLLEAAVADLPTELRLVFLLHEVEGLGLLAVARTLLLNPITVRTRLYRARKRLRTELEARLMGGFESIFPFDGARCTRMADRVIANLRC</sequence>
<dbReference type="GO" id="GO:0003677">
    <property type="term" value="F:DNA binding"/>
    <property type="evidence" value="ECO:0007669"/>
    <property type="project" value="InterPro"/>
</dbReference>
<dbReference type="InterPro" id="IPR013324">
    <property type="entry name" value="RNA_pol_sigma_r3/r4-like"/>
</dbReference>
<comment type="caution">
    <text evidence="7">The sequence shown here is derived from an EMBL/GenBank/DDBJ whole genome shotgun (WGS) entry which is preliminary data.</text>
</comment>
<dbReference type="NCBIfam" id="TIGR02937">
    <property type="entry name" value="sigma70-ECF"/>
    <property type="match status" value="1"/>
</dbReference>
<reference evidence="7" key="1">
    <citation type="submission" date="2020-01" db="EMBL/GenBank/DDBJ databases">
        <authorList>
            <person name="Chen W.-M."/>
        </authorList>
    </citation>
    <scope>NUCLEOTIDE SEQUENCE</scope>
    <source>
        <strain evidence="7">CYK-10</strain>
    </source>
</reference>
<evidence type="ECO:0000259" key="6">
    <source>
        <dbReference type="Pfam" id="PF08281"/>
    </source>
</evidence>
<keyword evidence="2" id="KW-0805">Transcription regulation</keyword>
<evidence type="ECO:0000256" key="3">
    <source>
        <dbReference type="ARBA" id="ARBA00023082"/>
    </source>
</evidence>
<dbReference type="Gene3D" id="1.10.10.10">
    <property type="entry name" value="Winged helix-like DNA-binding domain superfamily/Winged helix DNA-binding domain"/>
    <property type="match status" value="1"/>
</dbReference>
<evidence type="ECO:0000313" key="7">
    <source>
        <dbReference type="EMBL" id="NBZ89910.1"/>
    </source>
</evidence>
<keyword evidence="3" id="KW-0731">Sigma factor</keyword>
<dbReference type="Gene3D" id="1.10.1740.10">
    <property type="match status" value="1"/>
</dbReference>
<dbReference type="RefSeq" id="WP_168776696.1">
    <property type="nucleotide sequence ID" value="NZ_JAABNR010000038.1"/>
</dbReference>
<dbReference type="Pfam" id="PF08281">
    <property type="entry name" value="Sigma70_r4_2"/>
    <property type="match status" value="1"/>
</dbReference>
<dbReference type="InterPro" id="IPR014284">
    <property type="entry name" value="RNA_pol_sigma-70_dom"/>
</dbReference>
<dbReference type="SUPFAM" id="SSF88659">
    <property type="entry name" value="Sigma3 and sigma4 domains of RNA polymerase sigma factors"/>
    <property type="match status" value="1"/>
</dbReference>
<accession>A0AAE4YHJ1</accession>
<dbReference type="InterPro" id="IPR013325">
    <property type="entry name" value="RNA_pol_sigma_r2"/>
</dbReference>
<dbReference type="InterPro" id="IPR007627">
    <property type="entry name" value="RNA_pol_sigma70_r2"/>
</dbReference>
<dbReference type="AlphaFoldDB" id="A0AAE4YHJ1"/>
<dbReference type="InterPro" id="IPR036388">
    <property type="entry name" value="WH-like_DNA-bd_sf"/>
</dbReference>
<dbReference type="SUPFAM" id="SSF88946">
    <property type="entry name" value="Sigma2 domain of RNA polymerase sigma factors"/>
    <property type="match status" value="1"/>
</dbReference>
<dbReference type="PANTHER" id="PTHR43133">
    <property type="entry name" value="RNA POLYMERASE ECF-TYPE SIGMA FACTO"/>
    <property type="match status" value="1"/>
</dbReference>
<evidence type="ECO:0000256" key="2">
    <source>
        <dbReference type="ARBA" id="ARBA00023015"/>
    </source>
</evidence>